<dbReference type="EMBL" id="CDMZ01005921">
    <property type="protein sequence ID" value="CEM55897.1"/>
    <property type="molecule type" value="Genomic_DNA"/>
</dbReference>
<feature type="region of interest" description="Disordered" evidence="1">
    <location>
        <begin position="104"/>
        <end position="133"/>
    </location>
</feature>
<evidence type="ECO:0000313" key="2">
    <source>
        <dbReference type="EMBL" id="CEM55897.1"/>
    </source>
</evidence>
<proteinExistence type="predicted"/>
<feature type="region of interest" description="Disordered" evidence="1">
    <location>
        <begin position="63"/>
        <end position="87"/>
    </location>
</feature>
<name>A0A0G4IFI1_9ALVE</name>
<feature type="compositionally biased region" description="Acidic residues" evidence="1">
    <location>
        <begin position="63"/>
        <end position="73"/>
    </location>
</feature>
<dbReference type="VEuPathDB" id="CryptoDB:Cvel_13915"/>
<gene>
    <name evidence="2" type="ORF">Cvel_13915</name>
</gene>
<dbReference type="AlphaFoldDB" id="A0A0G4IFI1"/>
<sequence>MPTHTVEVLPPPEVEVSNMLSLLTDDDRGDTQPEKMRLFRTNRIHPADSSPLCDNPEDCDCWDDTEKDDEGEILDGAPTPLRAPLRPQTLDAEAILQERREKLRKLAKSQAVPNQENNPVGREAPPVSPLASPLPDSPTKYVYGGTHPWAEGCGGAGLHLETFGAPREE</sequence>
<evidence type="ECO:0000256" key="1">
    <source>
        <dbReference type="SAM" id="MobiDB-lite"/>
    </source>
</evidence>
<protein>
    <submittedName>
        <fullName evidence="2">Uncharacterized protein</fullName>
    </submittedName>
</protein>
<accession>A0A0G4IFI1</accession>
<organism evidence="2">
    <name type="scientific">Chromera velia CCMP2878</name>
    <dbReference type="NCBI Taxonomy" id="1169474"/>
    <lineage>
        <taxon>Eukaryota</taxon>
        <taxon>Sar</taxon>
        <taxon>Alveolata</taxon>
        <taxon>Colpodellida</taxon>
        <taxon>Chromeraceae</taxon>
        <taxon>Chromera</taxon>
    </lineage>
</organism>
<reference evidence="2" key="1">
    <citation type="submission" date="2014-11" db="EMBL/GenBank/DDBJ databases">
        <authorList>
            <person name="Otto D Thomas"/>
            <person name="Naeem Raeece"/>
        </authorList>
    </citation>
    <scope>NUCLEOTIDE SEQUENCE</scope>
</reference>